<dbReference type="SUPFAM" id="SSF55874">
    <property type="entry name" value="ATPase domain of HSP90 chaperone/DNA topoisomerase II/histidine kinase"/>
    <property type="match status" value="1"/>
</dbReference>
<dbReference type="Gene3D" id="3.40.50.2300">
    <property type="match status" value="1"/>
</dbReference>
<dbReference type="FunFam" id="1.10.287.130:FF:000002">
    <property type="entry name" value="Two-component osmosensing histidine kinase"/>
    <property type="match status" value="1"/>
</dbReference>
<dbReference type="CDD" id="cd16922">
    <property type="entry name" value="HATPase_EvgS-ArcB-TorS-like"/>
    <property type="match status" value="1"/>
</dbReference>
<organism evidence="14 15">
    <name type="scientific">Alteromonas genovensis</name>
    <dbReference type="NCBI Taxonomy" id="471225"/>
    <lineage>
        <taxon>Bacteria</taxon>
        <taxon>Pseudomonadati</taxon>
        <taxon>Pseudomonadota</taxon>
        <taxon>Gammaproteobacteria</taxon>
        <taxon>Alteromonadales</taxon>
        <taxon>Alteromonadaceae</taxon>
        <taxon>Alteromonas/Salinimonas group</taxon>
        <taxon>Alteromonas</taxon>
    </lineage>
</organism>
<dbReference type="SUPFAM" id="SSF47384">
    <property type="entry name" value="Homodimeric domain of signal transducing histidine kinase"/>
    <property type="match status" value="1"/>
</dbReference>
<dbReference type="SUPFAM" id="SSF52172">
    <property type="entry name" value="CheY-like"/>
    <property type="match status" value="1"/>
</dbReference>
<protein>
    <recommendedName>
        <fullName evidence="10">Sensory/regulatory protein RpfC</fullName>
        <ecNumber evidence="2">2.7.13.3</ecNumber>
    </recommendedName>
</protein>
<evidence type="ECO:0000256" key="3">
    <source>
        <dbReference type="ARBA" id="ARBA00022553"/>
    </source>
</evidence>
<reference evidence="14 15" key="1">
    <citation type="submission" date="2020-01" db="EMBL/GenBank/DDBJ databases">
        <title>Genomes of bacteria type strains.</title>
        <authorList>
            <person name="Chen J."/>
            <person name="Zhu S."/>
            <person name="Yang J."/>
        </authorList>
    </citation>
    <scope>NUCLEOTIDE SEQUENCE [LARGE SCALE GENOMIC DNA]</scope>
    <source>
        <strain evidence="14 15">LMG 24078</strain>
    </source>
</reference>
<dbReference type="InterPro" id="IPR036890">
    <property type="entry name" value="HATPase_C_sf"/>
</dbReference>
<keyword evidence="4" id="KW-0808">Transferase</keyword>
<evidence type="ECO:0000256" key="7">
    <source>
        <dbReference type="ARBA" id="ARBA00022840"/>
    </source>
</evidence>
<keyword evidence="7" id="KW-0067">ATP-binding</keyword>
<dbReference type="SUPFAM" id="SSF55785">
    <property type="entry name" value="PYP-like sensor domain (PAS domain)"/>
    <property type="match status" value="1"/>
</dbReference>
<keyword evidence="5" id="KW-0547">Nucleotide-binding</keyword>
<dbReference type="AlphaFoldDB" id="A0A6N9TCY7"/>
<evidence type="ECO:0000256" key="9">
    <source>
        <dbReference type="ARBA" id="ARBA00064003"/>
    </source>
</evidence>
<dbReference type="Gene3D" id="3.30.450.40">
    <property type="match status" value="1"/>
</dbReference>
<feature type="domain" description="Histidine kinase" evidence="12">
    <location>
        <begin position="313"/>
        <end position="533"/>
    </location>
</feature>
<dbReference type="GO" id="GO:0000155">
    <property type="term" value="F:phosphorelay sensor kinase activity"/>
    <property type="evidence" value="ECO:0007669"/>
    <property type="project" value="InterPro"/>
</dbReference>
<evidence type="ECO:0000256" key="2">
    <source>
        <dbReference type="ARBA" id="ARBA00012438"/>
    </source>
</evidence>
<dbReference type="InterPro" id="IPR011006">
    <property type="entry name" value="CheY-like_superfamily"/>
</dbReference>
<dbReference type="SMART" id="SM00387">
    <property type="entry name" value="HATPase_c"/>
    <property type="match status" value="1"/>
</dbReference>
<evidence type="ECO:0000256" key="6">
    <source>
        <dbReference type="ARBA" id="ARBA00022777"/>
    </source>
</evidence>
<evidence type="ECO:0000256" key="10">
    <source>
        <dbReference type="ARBA" id="ARBA00068150"/>
    </source>
</evidence>
<dbReference type="InterPro" id="IPR004358">
    <property type="entry name" value="Sig_transdc_His_kin-like_C"/>
</dbReference>
<name>A0A6N9TCY7_9ALTE</name>
<dbReference type="Gene3D" id="3.30.565.10">
    <property type="entry name" value="Histidine kinase-like ATPase, C-terminal domain"/>
    <property type="match status" value="1"/>
</dbReference>
<dbReference type="PROSITE" id="PS50110">
    <property type="entry name" value="RESPONSE_REGULATORY"/>
    <property type="match status" value="1"/>
</dbReference>
<dbReference type="Pfam" id="PF02518">
    <property type="entry name" value="HATPase_c"/>
    <property type="match status" value="1"/>
</dbReference>
<evidence type="ECO:0000256" key="8">
    <source>
        <dbReference type="ARBA" id="ARBA00023012"/>
    </source>
</evidence>
<gene>
    <name evidence="14" type="ORF">GTQ48_00220</name>
</gene>
<feature type="modified residue" description="4-aspartylphosphate" evidence="11">
    <location>
        <position position="604"/>
    </location>
</feature>
<dbReference type="EMBL" id="JAAAWO010000001">
    <property type="protein sequence ID" value="NDW13955.1"/>
    <property type="molecule type" value="Genomic_DNA"/>
</dbReference>
<proteinExistence type="predicted"/>
<keyword evidence="6" id="KW-0418">Kinase</keyword>
<dbReference type="PROSITE" id="PS50109">
    <property type="entry name" value="HIS_KIN"/>
    <property type="match status" value="1"/>
</dbReference>
<dbReference type="RefSeq" id="WP_163104323.1">
    <property type="nucleotide sequence ID" value="NZ_JAAAWO010000001.1"/>
</dbReference>
<dbReference type="Pfam" id="PF00512">
    <property type="entry name" value="HisKA"/>
    <property type="match status" value="1"/>
</dbReference>
<dbReference type="InterPro" id="IPR003661">
    <property type="entry name" value="HisK_dim/P_dom"/>
</dbReference>
<keyword evidence="3 11" id="KW-0597">Phosphoprotein</keyword>
<dbReference type="PRINTS" id="PR00344">
    <property type="entry name" value="BCTRLSENSOR"/>
</dbReference>
<dbReference type="InterPro" id="IPR001789">
    <property type="entry name" value="Sig_transdc_resp-reg_receiver"/>
</dbReference>
<evidence type="ECO:0000256" key="5">
    <source>
        <dbReference type="ARBA" id="ARBA00022741"/>
    </source>
</evidence>
<dbReference type="CDD" id="cd00082">
    <property type="entry name" value="HisKA"/>
    <property type="match status" value="1"/>
</dbReference>
<dbReference type="InterPro" id="IPR005467">
    <property type="entry name" value="His_kinase_dom"/>
</dbReference>
<dbReference type="CDD" id="cd17546">
    <property type="entry name" value="REC_hyHK_CKI1_RcsC-like"/>
    <property type="match status" value="1"/>
</dbReference>
<dbReference type="Pfam" id="PF00072">
    <property type="entry name" value="Response_reg"/>
    <property type="match status" value="1"/>
</dbReference>
<dbReference type="FunFam" id="3.30.565.10:FF:000010">
    <property type="entry name" value="Sensor histidine kinase RcsC"/>
    <property type="match status" value="1"/>
</dbReference>
<keyword evidence="8" id="KW-0902">Two-component regulatory system</keyword>
<dbReference type="SUPFAM" id="SSF55781">
    <property type="entry name" value="GAF domain-like"/>
    <property type="match status" value="1"/>
</dbReference>
<dbReference type="SMART" id="SM00388">
    <property type="entry name" value="HisKA"/>
    <property type="match status" value="1"/>
</dbReference>
<dbReference type="InterPro" id="IPR003018">
    <property type="entry name" value="GAF"/>
</dbReference>
<evidence type="ECO:0000313" key="14">
    <source>
        <dbReference type="EMBL" id="NDW13955.1"/>
    </source>
</evidence>
<comment type="subunit">
    <text evidence="9">At low DSF concentrations, interacts with RpfF.</text>
</comment>
<evidence type="ECO:0000256" key="11">
    <source>
        <dbReference type="PROSITE-ProRule" id="PRU00169"/>
    </source>
</evidence>
<dbReference type="Gene3D" id="3.30.450.20">
    <property type="entry name" value="PAS domain"/>
    <property type="match status" value="1"/>
</dbReference>
<dbReference type="SMART" id="SM00448">
    <property type="entry name" value="REC"/>
    <property type="match status" value="1"/>
</dbReference>
<evidence type="ECO:0000259" key="12">
    <source>
        <dbReference type="PROSITE" id="PS50109"/>
    </source>
</evidence>
<evidence type="ECO:0000259" key="13">
    <source>
        <dbReference type="PROSITE" id="PS50110"/>
    </source>
</evidence>
<keyword evidence="15" id="KW-1185">Reference proteome</keyword>
<evidence type="ECO:0000256" key="1">
    <source>
        <dbReference type="ARBA" id="ARBA00000085"/>
    </source>
</evidence>
<sequence length="671" mass="74483">MRAENVNPLRNFHNIVSNQSLDFDSKVDELLRFGLDLFGLEVGIVSQIVGNDYKVFRTVNNIDGLDAGMHFDLGLTYCHYTINRNKVVGFNHVGFSEIANHPCYEAQKLEAYLAAPIIIDKRVFGTINFSAAKPVNIFEPESYEFIELFAQWLGSEIAKRQVLEQLRTKASTLAKLEKVAKVGSWSVDLETSHVLWSAQTKQIHEAPPGYQPSFESAVDFYVVGTSRDSILHAVELAIKTGQSWDLKTQITTMKGHRRWVVSKGEAEFFENKCIKLFGTFQDVTDSEEASRKLQEAKYKAEQATKAKSDFLANMSHEIRTPMNGVLGTLQLLERSNLDSESKTLISRASFSATSLLTIINDILDYSKIEANQLTLEQQPFSMCDVMEHVHSELSLEATEKQIALKSRISEGFVDGWKGDVVRVRQILLNLCANAVKFTKSGQVSIALMNDSSYSSGALRFTVKDTGIGMSEEAQARIFERFTQADSSTTRKFGGTGLGMSITVSLVQMMGGKIEVDSVPNQGTTITVTLPLEHANLEGKKTASQMDDVPYFSGKTILIAEDNDINTLVIESMLAPTQADLHFAKNGVEALEQFSKNTPDLVLMDIQMPEMDGLQAFAEIQKLNQSVPVIALTANVMSTDIEHYARVGFNAYLAKPVKLTVLYDLLRSVLTA</sequence>
<dbReference type="Pfam" id="PF01590">
    <property type="entry name" value="GAF"/>
    <property type="match status" value="1"/>
</dbReference>
<comment type="caution">
    <text evidence="14">The sequence shown here is derived from an EMBL/GenBank/DDBJ whole genome shotgun (WGS) entry which is preliminary data.</text>
</comment>
<dbReference type="PANTHER" id="PTHR45339">
    <property type="entry name" value="HYBRID SIGNAL TRANSDUCTION HISTIDINE KINASE J"/>
    <property type="match status" value="1"/>
</dbReference>
<dbReference type="InterPro" id="IPR036097">
    <property type="entry name" value="HisK_dim/P_sf"/>
</dbReference>
<accession>A0A6N9TCY7</accession>
<evidence type="ECO:0000256" key="4">
    <source>
        <dbReference type="ARBA" id="ARBA00022679"/>
    </source>
</evidence>
<feature type="domain" description="Response regulatory" evidence="13">
    <location>
        <begin position="555"/>
        <end position="669"/>
    </location>
</feature>
<evidence type="ECO:0000313" key="15">
    <source>
        <dbReference type="Proteomes" id="UP000471381"/>
    </source>
</evidence>
<dbReference type="GO" id="GO:0005524">
    <property type="term" value="F:ATP binding"/>
    <property type="evidence" value="ECO:0007669"/>
    <property type="project" value="UniProtKB-KW"/>
</dbReference>
<dbReference type="Gene3D" id="1.10.287.130">
    <property type="match status" value="1"/>
</dbReference>
<dbReference type="InterPro" id="IPR003594">
    <property type="entry name" value="HATPase_dom"/>
</dbReference>
<dbReference type="InterPro" id="IPR029016">
    <property type="entry name" value="GAF-like_dom_sf"/>
</dbReference>
<comment type="catalytic activity">
    <reaction evidence="1">
        <text>ATP + protein L-histidine = ADP + protein N-phospho-L-histidine.</text>
        <dbReference type="EC" id="2.7.13.3"/>
    </reaction>
</comment>
<dbReference type="Proteomes" id="UP000471381">
    <property type="component" value="Unassembled WGS sequence"/>
</dbReference>
<dbReference type="InterPro" id="IPR035965">
    <property type="entry name" value="PAS-like_dom_sf"/>
</dbReference>
<dbReference type="PANTHER" id="PTHR45339:SF1">
    <property type="entry name" value="HYBRID SIGNAL TRANSDUCTION HISTIDINE KINASE J"/>
    <property type="match status" value="1"/>
</dbReference>
<dbReference type="EC" id="2.7.13.3" evidence="2"/>